<dbReference type="PANTHER" id="PTHR11461">
    <property type="entry name" value="SERINE PROTEASE INHIBITOR, SERPIN"/>
    <property type="match status" value="1"/>
</dbReference>
<dbReference type="InterPro" id="IPR000215">
    <property type="entry name" value="Serpin_fam"/>
</dbReference>
<dbReference type="InterPro" id="IPR042178">
    <property type="entry name" value="Serpin_sf_1"/>
</dbReference>
<dbReference type="EMBL" id="JAMRDG010000001">
    <property type="protein sequence ID" value="KAJ3699058.1"/>
    <property type="molecule type" value="Genomic_DNA"/>
</dbReference>
<dbReference type="InterPro" id="IPR042185">
    <property type="entry name" value="Serpin_sf_2"/>
</dbReference>
<reference evidence="4 5" key="1">
    <citation type="journal article" date="2022" name="Cell">
        <title>Repeat-based holocentromeres influence genome architecture and karyotype evolution.</title>
        <authorList>
            <person name="Hofstatter P.G."/>
            <person name="Thangavel G."/>
            <person name="Lux T."/>
            <person name="Neumann P."/>
            <person name="Vondrak T."/>
            <person name="Novak P."/>
            <person name="Zhang M."/>
            <person name="Costa L."/>
            <person name="Castellani M."/>
            <person name="Scott A."/>
            <person name="Toegelov H."/>
            <person name="Fuchs J."/>
            <person name="Mata-Sucre Y."/>
            <person name="Dias Y."/>
            <person name="Vanzela A.L.L."/>
            <person name="Huettel B."/>
            <person name="Almeida C.C.S."/>
            <person name="Simkova H."/>
            <person name="Souza G."/>
            <person name="Pedrosa-Harand A."/>
            <person name="Macas J."/>
            <person name="Mayer K.F.X."/>
            <person name="Houben A."/>
            <person name="Marques A."/>
        </authorList>
    </citation>
    <scope>NUCLEOTIDE SEQUENCE [LARGE SCALE GENOMIC DNA]</scope>
    <source>
        <strain evidence="4">RhyTen1mFocal</strain>
    </source>
</reference>
<evidence type="ECO:0000313" key="5">
    <source>
        <dbReference type="Proteomes" id="UP001210211"/>
    </source>
</evidence>
<comment type="caution">
    <text evidence="4">The sequence shown here is derived from an EMBL/GenBank/DDBJ whole genome shotgun (WGS) entry which is preliminary data.</text>
</comment>
<feature type="domain" description="Serpin" evidence="3">
    <location>
        <begin position="19"/>
        <end position="394"/>
    </location>
</feature>
<evidence type="ECO:0000259" key="3">
    <source>
        <dbReference type="SMART" id="SM00093"/>
    </source>
</evidence>
<dbReference type="InterPro" id="IPR023796">
    <property type="entry name" value="Serpin_dom"/>
</dbReference>
<dbReference type="Proteomes" id="UP001210211">
    <property type="component" value="Unassembled WGS sequence"/>
</dbReference>
<organism evidence="4 5">
    <name type="scientific">Rhynchospora tenuis</name>
    <dbReference type="NCBI Taxonomy" id="198213"/>
    <lineage>
        <taxon>Eukaryota</taxon>
        <taxon>Viridiplantae</taxon>
        <taxon>Streptophyta</taxon>
        <taxon>Embryophyta</taxon>
        <taxon>Tracheophyta</taxon>
        <taxon>Spermatophyta</taxon>
        <taxon>Magnoliopsida</taxon>
        <taxon>Liliopsida</taxon>
        <taxon>Poales</taxon>
        <taxon>Cyperaceae</taxon>
        <taxon>Cyperoideae</taxon>
        <taxon>Rhynchosporeae</taxon>
        <taxon>Rhynchospora</taxon>
    </lineage>
</organism>
<dbReference type="PROSITE" id="PS00284">
    <property type="entry name" value="SERPIN"/>
    <property type="match status" value="1"/>
</dbReference>
<gene>
    <name evidence="4" type="ORF">LUZ61_002763</name>
</gene>
<dbReference type="AlphaFoldDB" id="A0AAD6ES00"/>
<name>A0AAD6ES00_9POAL</name>
<dbReference type="Gene3D" id="2.30.39.10">
    <property type="entry name" value="Alpha-1-antitrypsin, domain 1"/>
    <property type="match status" value="1"/>
</dbReference>
<evidence type="ECO:0000313" key="4">
    <source>
        <dbReference type="EMBL" id="KAJ3699058.1"/>
    </source>
</evidence>
<dbReference type="CDD" id="cd02043">
    <property type="entry name" value="serpinP_plants"/>
    <property type="match status" value="1"/>
</dbReference>
<dbReference type="InterPro" id="IPR023795">
    <property type="entry name" value="Serpin_CS"/>
</dbReference>
<keyword evidence="5" id="KW-1185">Reference proteome</keyword>
<dbReference type="InterPro" id="IPR036186">
    <property type="entry name" value="Serpin_sf"/>
</dbReference>
<proteinExistence type="inferred from homology"/>
<dbReference type="GO" id="GO:0005615">
    <property type="term" value="C:extracellular space"/>
    <property type="evidence" value="ECO:0007669"/>
    <property type="project" value="InterPro"/>
</dbReference>
<evidence type="ECO:0000256" key="2">
    <source>
        <dbReference type="RuleBase" id="RU000411"/>
    </source>
</evidence>
<dbReference type="GO" id="GO:0004867">
    <property type="term" value="F:serine-type endopeptidase inhibitor activity"/>
    <property type="evidence" value="ECO:0007669"/>
    <property type="project" value="InterPro"/>
</dbReference>
<dbReference type="Gene3D" id="3.30.497.10">
    <property type="entry name" value="Antithrombin, subunit I, domain 2"/>
    <property type="match status" value="1"/>
</dbReference>
<accession>A0AAD6ES00</accession>
<dbReference type="SMART" id="SM00093">
    <property type="entry name" value="SERPIN"/>
    <property type="match status" value="1"/>
</dbReference>
<dbReference type="SUPFAM" id="SSF56574">
    <property type="entry name" value="Serpins"/>
    <property type="match status" value="1"/>
</dbReference>
<dbReference type="Pfam" id="PF00079">
    <property type="entry name" value="Serpin"/>
    <property type="match status" value="1"/>
</dbReference>
<evidence type="ECO:0000256" key="1">
    <source>
        <dbReference type="ARBA" id="ARBA00009500"/>
    </source>
</evidence>
<dbReference type="PANTHER" id="PTHR11461:SF211">
    <property type="entry name" value="GH10112P-RELATED"/>
    <property type="match status" value="1"/>
</dbReference>
<protein>
    <recommendedName>
        <fullName evidence="3">Serpin domain-containing protein</fullName>
    </recommendedName>
</protein>
<comment type="similarity">
    <text evidence="1 2">Belongs to the serpin family.</text>
</comment>
<sequence length="398" mass="44582">MDMDLKMREVIAAQTSFSLRLSTHLISLPKFANSNLTISPLSIHLVLGLLTAGSSGCTHQQLLSFLGFPLASDLATFSMLHYLISNIILADGSAAGGPFLRYAGGVWVNDSLNLKNSFREVARSAYKAEAHGVPFVSMPEESRMHINDWVKQATAGKIEELLPPESIRSNTRLVLGNAMYFKGLWDEKFNPLYTRIDAFHLVDGSSVVTPFMTSSEKEFIEVYEGFKVLRLPYKRGQDSRLFSFYIFLPDTFNGLPNLSMKMSSEPDFLNLHIPKEKVPVRNFRIPKFKISKGIEFSEIFANLGLDLPFIPTGDLSEMVDSPESSQYYVESIHHQCFVEVNEEGTEAAAATFAWPVLLCMPPPPVDFVADHPFLFLIREDRSGLVLFMGHIFNPLLAE</sequence>